<name>A0A8U0AW73_9GAST</name>
<organism evidence="2">
    <name type="scientific">Patelloida mimula</name>
    <dbReference type="NCBI Taxonomy" id="351188"/>
    <lineage>
        <taxon>Eukaryota</taxon>
        <taxon>Metazoa</taxon>
        <taxon>Spiralia</taxon>
        <taxon>Lophotrochozoa</taxon>
        <taxon>Mollusca</taxon>
        <taxon>Gastropoda</taxon>
        <taxon>Patellogastropoda</taxon>
        <taxon>Lottioidea</taxon>
        <taxon>Lottiidae</taxon>
        <taxon>Patelloida</taxon>
    </lineage>
</organism>
<evidence type="ECO:0000256" key="1">
    <source>
        <dbReference type="SAM" id="SignalP"/>
    </source>
</evidence>
<proteinExistence type="evidence at transcript level"/>
<evidence type="ECO:0000313" key="2">
    <source>
        <dbReference type="EMBL" id="UPN66612.1"/>
    </source>
</evidence>
<dbReference type="AlphaFoldDB" id="A0A8U0AW73"/>
<keyword evidence="1" id="KW-0732">Signal</keyword>
<feature type="signal peptide" evidence="1">
    <location>
        <begin position="1"/>
        <end position="21"/>
    </location>
</feature>
<reference evidence="2" key="1">
    <citation type="submission" date="2020-12" db="EMBL/GenBank/DDBJ databases">
        <title>The potential for using the shell proteome in gastropod systematics, assessed in patellogastropod limpets.</title>
        <authorList>
            <person name="Colgan D.J."/>
        </authorList>
    </citation>
    <scope>NUCLEOTIDE SEQUENCE</scope>
    <source>
        <strain evidence="2">Pm7580</strain>
    </source>
</reference>
<feature type="chain" id="PRO_5035948774" evidence="1">
    <location>
        <begin position="22"/>
        <end position="181"/>
    </location>
</feature>
<protein>
    <submittedName>
        <fullName evidence="2">Proline-rich protein 2</fullName>
    </submittedName>
</protein>
<accession>A0A8U0AW73</accession>
<sequence>MKLETKLLIVVILISISSVKTYVYQRYDVSGSDPSFDMFGRAIPSDQIFRPPPRTLQSPASRVQRYTAPVRPPMRMPMRLPVAPMRSPMRTPMIQPQPMIQRRHMIHQPDNIYQAQPPHIYHGYHHPGYDPPSYDPPDLSVPDHPGRIDPGSDYFYQSTGINPGVYNPHKIASLNRAYLYT</sequence>
<dbReference type="EMBL" id="MW349947">
    <property type="protein sequence ID" value="UPN66612.1"/>
    <property type="molecule type" value="mRNA"/>
</dbReference>